<dbReference type="GO" id="GO:0008270">
    <property type="term" value="F:zinc ion binding"/>
    <property type="evidence" value="ECO:0007669"/>
    <property type="project" value="InterPro"/>
</dbReference>
<feature type="region of interest" description="Disordered" evidence="3">
    <location>
        <begin position="668"/>
        <end position="691"/>
    </location>
</feature>
<proteinExistence type="predicted"/>
<evidence type="ECO:0000313" key="5">
    <source>
        <dbReference type="EMBL" id="PTB72099.1"/>
    </source>
</evidence>
<evidence type="ECO:0000256" key="3">
    <source>
        <dbReference type="SAM" id="MobiDB-lite"/>
    </source>
</evidence>
<evidence type="ECO:0000256" key="1">
    <source>
        <dbReference type="ARBA" id="ARBA00022723"/>
    </source>
</evidence>
<dbReference type="Pfam" id="PF04082">
    <property type="entry name" value="Fungal_trans"/>
    <property type="match status" value="1"/>
</dbReference>
<evidence type="ECO:0000259" key="4">
    <source>
        <dbReference type="PROSITE" id="PS50048"/>
    </source>
</evidence>
<dbReference type="SMART" id="SM00066">
    <property type="entry name" value="GAL4"/>
    <property type="match status" value="1"/>
</dbReference>
<feature type="compositionally biased region" description="Polar residues" evidence="3">
    <location>
        <begin position="872"/>
        <end position="888"/>
    </location>
</feature>
<feature type="compositionally biased region" description="Low complexity" evidence="3">
    <location>
        <begin position="126"/>
        <end position="137"/>
    </location>
</feature>
<feature type="domain" description="Zn(2)-C6 fungal-type" evidence="4">
    <location>
        <begin position="37"/>
        <end position="65"/>
    </location>
</feature>
<accession>A0A2T4BS23</accession>
<dbReference type="InterPro" id="IPR007219">
    <property type="entry name" value="XnlR_reg_dom"/>
</dbReference>
<feature type="compositionally biased region" description="Polar residues" evidence="3">
    <location>
        <begin position="112"/>
        <end position="125"/>
    </location>
</feature>
<feature type="region of interest" description="Disordered" evidence="3">
    <location>
        <begin position="856"/>
        <end position="907"/>
    </location>
</feature>
<feature type="region of interest" description="Disordered" evidence="3">
    <location>
        <begin position="424"/>
        <end position="455"/>
    </location>
</feature>
<feature type="compositionally biased region" description="Basic residues" evidence="3">
    <location>
        <begin position="167"/>
        <end position="183"/>
    </location>
</feature>
<feature type="compositionally biased region" description="Polar residues" evidence="3">
    <location>
        <begin position="923"/>
        <end position="941"/>
    </location>
</feature>
<dbReference type="PROSITE" id="PS00463">
    <property type="entry name" value="ZN2_CY6_FUNGAL_1"/>
    <property type="match status" value="1"/>
</dbReference>
<dbReference type="CDD" id="cd12148">
    <property type="entry name" value="fungal_TF_MHR"/>
    <property type="match status" value="1"/>
</dbReference>
<feature type="region of interest" description="Disordered" evidence="3">
    <location>
        <begin position="923"/>
        <end position="962"/>
    </location>
</feature>
<dbReference type="STRING" id="983965.A0A2T4BS23"/>
<dbReference type="GO" id="GO:0003677">
    <property type="term" value="F:DNA binding"/>
    <property type="evidence" value="ECO:0007669"/>
    <property type="project" value="InterPro"/>
</dbReference>
<dbReference type="GO" id="GO:0006351">
    <property type="term" value="P:DNA-templated transcription"/>
    <property type="evidence" value="ECO:0007669"/>
    <property type="project" value="InterPro"/>
</dbReference>
<evidence type="ECO:0000313" key="6">
    <source>
        <dbReference type="Proteomes" id="UP000240760"/>
    </source>
</evidence>
<keyword evidence="2" id="KW-0539">Nucleus</keyword>
<dbReference type="Gene3D" id="4.10.240.10">
    <property type="entry name" value="Zn(2)-C6 fungal-type DNA-binding domain"/>
    <property type="match status" value="1"/>
</dbReference>
<dbReference type="SUPFAM" id="SSF57701">
    <property type="entry name" value="Zn2/Cys6 DNA-binding domain"/>
    <property type="match status" value="1"/>
</dbReference>
<dbReference type="SMART" id="SM00906">
    <property type="entry name" value="Fungal_trans"/>
    <property type="match status" value="1"/>
</dbReference>
<dbReference type="EMBL" id="KZ679143">
    <property type="protein sequence ID" value="PTB72099.1"/>
    <property type="molecule type" value="Genomic_DNA"/>
</dbReference>
<keyword evidence="1" id="KW-0479">Metal-binding</keyword>
<dbReference type="InterPro" id="IPR001138">
    <property type="entry name" value="Zn2Cys6_DnaBD"/>
</dbReference>
<sequence>MTTLLNNTPDSAPPPRQIRFVHNQGQPPSKRRRINAACLTCRRRKTRCAGERPLCTTCTKNGHQCLGYPEDRRDGEAAGRTGDEDTTPKEDATQGEDDVVARNSAASGPANRPTSSGASNVQATHASASAAASASASRPSRRNIKPTIEGGADANPSDAEPQQSPVLHHHHQNHQSHHPHHQAHLSVTSDDLPSSPTLRRSAPSRRIPYFRYFGSTAIVPGFKQMVVSVRDRRRSTAGSHSGASLHSTPSGAMASGSAIDSDIVREDIPSYDPNNSAPVHPLIIQLVNTFFVHVGCNYPFLKQDKFLQHVKEKRVEPILVDAVCAIAARFSDHHILTGGNDKMPRTERGQVFAQRARQATVDTFPCPSVGAVQACLLMAYEGFGAAQDSALWMYLGLAIRMAVDLGLQKCVGVQYQGEKDPWYTRHRSRANDDDHDSPEAHKVDAVDAPSPEEQKEVEQERIYTFWSVFILDRLISSGTGRPVTIRDGDYELAFPESSIDLATGWPNPFPVLLQIIHLYGQVCDVLNNLHNAQDLTQDKWDQLSEMEHRLTKMYKHWDPRLQFNVNNFKTYLGMGQGTNFILLHFWFHALFIILHQPTLLTPFCELRSELQLLSDSRELSMSSAKTICDILSFADLIDPTSFIGNPFTNQPIYIAACAFLMESSANNASEGSSREGSPPAQASRSRQQTKHFSKQSRHSLLASAANQNYQRCYNSLQQIQAYWGGVGYILTALDQKSKGKWDCETYTVEEYESTKLPPPRPSIGEQLSRFEKQSSPKIAGSPIAWSLSGTANSPNSSLTLMYQALNAGAGGHTGFPPPPQPMARAANGSPASITLDPPIRHTMPDVGMFTSAVPQPNMSAIRNSPRRPYAANSMTSAAGANPRNQNILSFDDIPEESPDTKGLMSNYSTSGQAYDGYGASPASGNSGGMVNSTAVTSAPSGNTPSNANAHTNNNGSNNSGSGMYFAQNMTSYQAWGPMTGNMDAITFDSQDIDIEALGLQQPDLMSGWLEYLPSDVLGLFDEHGESGHGSGH</sequence>
<feature type="compositionally biased region" description="Polar residues" evidence="3">
    <location>
        <begin position="236"/>
        <end position="250"/>
    </location>
</feature>
<keyword evidence="6" id="KW-1185">Reference proteome</keyword>
<dbReference type="PANTHER" id="PTHR47783">
    <property type="entry name" value="ZN(II)2CYS6 TRANSCRIPTION FACTOR (EUROFUNG)-RELATED"/>
    <property type="match status" value="1"/>
</dbReference>
<organism evidence="5 6">
    <name type="scientific">Trichoderma longibrachiatum ATCC 18648</name>
    <dbReference type="NCBI Taxonomy" id="983965"/>
    <lineage>
        <taxon>Eukaryota</taxon>
        <taxon>Fungi</taxon>
        <taxon>Dikarya</taxon>
        <taxon>Ascomycota</taxon>
        <taxon>Pezizomycotina</taxon>
        <taxon>Sordariomycetes</taxon>
        <taxon>Hypocreomycetidae</taxon>
        <taxon>Hypocreales</taxon>
        <taxon>Hypocreaceae</taxon>
        <taxon>Trichoderma</taxon>
    </lineage>
</organism>
<dbReference type="CDD" id="cd00067">
    <property type="entry name" value="GAL4"/>
    <property type="match status" value="1"/>
</dbReference>
<feature type="compositionally biased region" description="Low complexity" evidence="3">
    <location>
        <begin position="942"/>
        <end position="961"/>
    </location>
</feature>
<name>A0A2T4BS23_TRILO</name>
<protein>
    <submittedName>
        <fullName evidence="5">N-terminal binuclear Zn cluster-containing/DNA binding domain-containing protein</fullName>
    </submittedName>
</protein>
<dbReference type="OrthoDB" id="2354469at2759"/>
<feature type="region of interest" description="Disordered" evidence="3">
    <location>
        <begin position="61"/>
        <end position="201"/>
    </location>
</feature>
<dbReference type="AlphaFoldDB" id="A0A2T4BS23"/>
<dbReference type="InterPro" id="IPR036864">
    <property type="entry name" value="Zn2-C6_fun-type_DNA-bd_sf"/>
</dbReference>
<feature type="region of interest" description="Disordered" evidence="3">
    <location>
        <begin position="233"/>
        <end position="257"/>
    </location>
</feature>
<feature type="compositionally biased region" description="Basic and acidic residues" evidence="3">
    <location>
        <begin position="424"/>
        <end position="445"/>
    </location>
</feature>
<feature type="compositionally biased region" description="Basic and acidic residues" evidence="3">
    <location>
        <begin position="69"/>
        <end position="92"/>
    </location>
</feature>
<dbReference type="Proteomes" id="UP000240760">
    <property type="component" value="Unassembled WGS sequence"/>
</dbReference>
<dbReference type="PROSITE" id="PS50048">
    <property type="entry name" value="ZN2_CY6_FUNGAL_2"/>
    <property type="match status" value="1"/>
</dbReference>
<dbReference type="GO" id="GO:0000981">
    <property type="term" value="F:DNA-binding transcription factor activity, RNA polymerase II-specific"/>
    <property type="evidence" value="ECO:0007669"/>
    <property type="project" value="InterPro"/>
</dbReference>
<dbReference type="Pfam" id="PF00172">
    <property type="entry name" value="Zn_clus"/>
    <property type="match status" value="1"/>
</dbReference>
<reference evidence="5 6" key="1">
    <citation type="submission" date="2016-07" db="EMBL/GenBank/DDBJ databases">
        <title>Multiple horizontal gene transfer events from other fungi enriched the ability of initially mycotrophic Trichoderma (Ascomycota) to feed on dead plant biomass.</title>
        <authorList>
            <consortium name="DOE Joint Genome Institute"/>
            <person name="Aerts A."/>
            <person name="Atanasova L."/>
            <person name="Chenthamara K."/>
            <person name="Zhang J."/>
            <person name="Grujic M."/>
            <person name="Henrissat B."/>
            <person name="Kuo A."/>
            <person name="Salamov A."/>
            <person name="Lipzen A."/>
            <person name="Labutti K."/>
            <person name="Barry K."/>
            <person name="Miao Y."/>
            <person name="Rahimi M.J."/>
            <person name="Shen Q."/>
            <person name="Grigoriev I.V."/>
            <person name="Kubicek C.P."/>
            <person name="Druzhinina I.S."/>
        </authorList>
    </citation>
    <scope>NUCLEOTIDE SEQUENCE [LARGE SCALE GENOMIC DNA]</scope>
    <source>
        <strain evidence="5 6">ATCC 18648</strain>
    </source>
</reference>
<dbReference type="PANTHER" id="PTHR47783:SF1">
    <property type="entry name" value="ZN(II)2CYS6 TRANSCRIPTION FACTOR (EUROFUNG)"/>
    <property type="match status" value="1"/>
</dbReference>
<evidence type="ECO:0000256" key="2">
    <source>
        <dbReference type="ARBA" id="ARBA00023242"/>
    </source>
</evidence>
<feature type="compositionally biased region" description="Polar residues" evidence="3">
    <location>
        <begin position="185"/>
        <end position="198"/>
    </location>
</feature>
<gene>
    <name evidence="5" type="ORF">M440DRAFT_1425937</name>
</gene>